<keyword evidence="5" id="KW-0732">Signal</keyword>
<dbReference type="Pfam" id="PF00201">
    <property type="entry name" value="UDPGT"/>
    <property type="match status" value="1"/>
</dbReference>
<dbReference type="PANTHER" id="PTHR48043:SF145">
    <property type="entry name" value="FI06409P-RELATED"/>
    <property type="match status" value="1"/>
</dbReference>
<evidence type="ECO:0000256" key="1">
    <source>
        <dbReference type="ARBA" id="ARBA00009995"/>
    </source>
</evidence>
<dbReference type="OMA" id="EYYDYSN"/>
<accession>A0A8B7MXV7</accession>
<dbReference type="InterPro" id="IPR050271">
    <property type="entry name" value="UDP-glycosyltransferase"/>
</dbReference>
<dbReference type="InterPro" id="IPR002213">
    <property type="entry name" value="UDP_glucos_trans"/>
</dbReference>
<keyword evidence="4" id="KW-0472">Membrane</keyword>
<gene>
    <name evidence="7" type="primary">LOC108664321</name>
</gene>
<feature type="chain" id="PRO_5034305100" evidence="5">
    <location>
        <begin position="26"/>
        <end position="515"/>
    </location>
</feature>
<comment type="similarity">
    <text evidence="1">Belongs to the UDP-glycosyltransferase family.</text>
</comment>
<dbReference type="FunFam" id="3.40.50.2000:FF:000050">
    <property type="entry name" value="UDP-glucuronosyltransferase"/>
    <property type="match status" value="1"/>
</dbReference>
<dbReference type="GO" id="GO:0008194">
    <property type="term" value="F:UDP-glycosyltransferase activity"/>
    <property type="evidence" value="ECO:0007669"/>
    <property type="project" value="InterPro"/>
</dbReference>
<feature type="signal peptide" evidence="5">
    <location>
        <begin position="1"/>
        <end position="25"/>
    </location>
</feature>
<evidence type="ECO:0000256" key="4">
    <source>
        <dbReference type="SAM" id="Phobius"/>
    </source>
</evidence>
<sequence>MRSIDTLHLSVYLVLLFTVPKQVCSYKILMALLLESDSVHFFYTKIARHLVEANHSVTFLTFHDSSFTHPNFVNVNIMEGEPPLKGNAFDMVDLEAAFDVFYAEIARIGTRLWENQDNKKLFDNRHEFDAIITSAGGNSIVLPYAINFTGPLILIQNAGVEYFATAFSGNWLPPSVVPSILMPYDEHMSFYERCMNVLDLWNLYHGDLSSWYKFESSFLENYFPGIGDISRFYGQASLTLINGHHALDNPLPLLPNQVEIGTLNAHTPEPLPQDLEEFVASSGDHGVIYFSLGSYARSSDIPARAKMEFVEAFRRLPQKIIWKYEADDLDLPPNVLTRPWLPQQDILGHPKTRVFISHCGIMGAQEAKYHGVPVLAVPIAFDQHRNAARMVRQKVAISLSWNTVTADQIVDALYILVNDTSYSERVRRTSAVLQDQKESPADRAVWWVEYVIRHGGAPHLQYPGQRLHFLQYICADVLLFLAVCTYLVYRLAKCILLYFVNLCFGKVKPQKTKIN</sequence>
<organism evidence="6 7">
    <name type="scientific">Hyalella azteca</name>
    <name type="common">Amphipod</name>
    <dbReference type="NCBI Taxonomy" id="294128"/>
    <lineage>
        <taxon>Eukaryota</taxon>
        <taxon>Metazoa</taxon>
        <taxon>Ecdysozoa</taxon>
        <taxon>Arthropoda</taxon>
        <taxon>Crustacea</taxon>
        <taxon>Multicrustacea</taxon>
        <taxon>Malacostraca</taxon>
        <taxon>Eumalacostraca</taxon>
        <taxon>Peracarida</taxon>
        <taxon>Amphipoda</taxon>
        <taxon>Senticaudata</taxon>
        <taxon>Talitrida</taxon>
        <taxon>Talitroidea</taxon>
        <taxon>Hyalellidae</taxon>
        <taxon>Hyalella</taxon>
    </lineage>
</organism>
<proteinExistence type="inferred from homology"/>
<evidence type="ECO:0000313" key="6">
    <source>
        <dbReference type="Proteomes" id="UP000694843"/>
    </source>
</evidence>
<dbReference type="SUPFAM" id="SSF53756">
    <property type="entry name" value="UDP-Glycosyltransferase/glycogen phosphorylase"/>
    <property type="match status" value="1"/>
</dbReference>
<dbReference type="Gene3D" id="3.40.50.2000">
    <property type="entry name" value="Glycogen Phosphorylase B"/>
    <property type="match status" value="1"/>
</dbReference>
<dbReference type="AlphaFoldDB" id="A0A8B7MXV7"/>
<keyword evidence="2" id="KW-0328">Glycosyltransferase</keyword>
<reference evidence="7" key="1">
    <citation type="submission" date="2025-08" db="UniProtKB">
        <authorList>
            <consortium name="RefSeq"/>
        </authorList>
    </citation>
    <scope>IDENTIFICATION</scope>
    <source>
        <tissue evidence="7">Whole organism</tissue>
    </source>
</reference>
<dbReference type="KEGG" id="hazt:108664321"/>
<keyword evidence="4" id="KW-1133">Transmembrane helix</keyword>
<dbReference type="RefSeq" id="XP_018006382.1">
    <property type="nucleotide sequence ID" value="XM_018150893.2"/>
</dbReference>
<dbReference type="PANTHER" id="PTHR48043">
    <property type="entry name" value="EG:EG0003.4 PROTEIN-RELATED"/>
    <property type="match status" value="1"/>
</dbReference>
<dbReference type="Proteomes" id="UP000694843">
    <property type="component" value="Unplaced"/>
</dbReference>
<feature type="transmembrane region" description="Helical" evidence="4">
    <location>
        <begin position="469"/>
        <end position="489"/>
    </location>
</feature>
<evidence type="ECO:0000256" key="3">
    <source>
        <dbReference type="ARBA" id="ARBA00022679"/>
    </source>
</evidence>
<dbReference type="CDD" id="cd03784">
    <property type="entry name" value="GT1_Gtf-like"/>
    <property type="match status" value="1"/>
</dbReference>
<keyword evidence="4" id="KW-0812">Transmembrane</keyword>
<dbReference type="GeneID" id="108664321"/>
<evidence type="ECO:0000313" key="7">
    <source>
        <dbReference type="RefSeq" id="XP_018006382.1"/>
    </source>
</evidence>
<name>A0A8B7MXV7_HYAAZ</name>
<keyword evidence="6" id="KW-1185">Reference proteome</keyword>
<evidence type="ECO:0000256" key="5">
    <source>
        <dbReference type="SAM" id="SignalP"/>
    </source>
</evidence>
<dbReference type="OrthoDB" id="5835829at2759"/>
<evidence type="ECO:0000256" key="2">
    <source>
        <dbReference type="ARBA" id="ARBA00022676"/>
    </source>
</evidence>
<protein>
    <submittedName>
        <fullName evidence="7">UDP-glucosyltransferase 2 isoform X1</fullName>
    </submittedName>
</protein>
<keyword evidence="3" id="KW-0808">Transferase</keyword>